<evidence type="ECO:0000313" key="2">
    <source>
        <dbReference type="EMBL" id="MDN4613390.1"/>
    </source>
</evidence>
<evidence type="ECO:0000313" key="3">
    <source>
        <dbReference type="Proteomes" id="UP001174208"/>
    </source>
</evidence>
<gene>
    <name evidence="2" type="ORF">P5G50_02890</name>
</gene>
<dbReference type="RefSeq" id="WP_301211564.1">
    <property type="nucleotide sequence ID" value="NZ_JAROCF010000001.1"/>
</dbReference>
<evidence type="ECO:0000256" key="1">
    <source>
        <dbReference type="SAM" id="Phobius"/>
    </source>
</evidence>
<keyword evidence="3" id="KW-1185">Reference proteome</keyword>
<name>A0ABT8K7G0_9MICO</name>
<accession>A0ABT8K7G0</accession>
<dbReference type="EMBL" id="JAROCF010000001">
    <property type="protein sequence ID" value="MDN4613390.1"/>
    <property type="molecule type" value="Genomic_DNA"/>
</dbReference>
<proteinExistence type="predicted"/>
<keyword evidence="1" id="KW-0472">Membrane</keyword>
<protein>
    <submittedName>
        <fullName evidence="2">Uncharacterized protein</fullName>
    </submittedName>
</protein>
<reference evidence="2" key="1">
    <citation type="submission" date="2023-06" db="EMBL/GenBank/DDBJ databases">
        <title>MT1 and MT2 Draft Genomes of Novel Species.</title>
        <authorList>
            <person name="Venkateswaran K."/>
        </authorList>
    </citation>
    <scope>NUCLEOTIDE SEQUENCE</scope>
    <source>
        <strain evidence="2">F6_8S_P_1B</strain>
    </source>
</reference>
<organism evidence="2 3">
    <name type="scientific">Leifsonia williamsii</name>
    <dbReference type="NCBI Taxonomy" id="3035919"/>
    <lineage>
        <taxon>Bacteria</taxon>
        <taxon>Bacillati</taxon>
        <taxon>Actinomycetota</taxon>
        <taxon>Actinomycetes</taxon>
        <taxon>Micrococcales</taxon>
        <taxon>Microbacteriaceae</taxon>
        <taxon>Leifsonia</taxon>
    </lineage>
</organism>
<keyword evidence="1" id="KW-1133">Transmembrane helix</keyword>
<feature type="transmembrane region" description="Helical" evidence="1">
    <location>
        <begin position="52"/>
        <end position="71"/>
    </location>
</feature>
<comment type="caution">
    <text evidence="2">The sequence shown here is derived from an EMBL/GenBank/DDBJ whole genome shotgun (WGS) entry which is preliminary data.</text>
</comment>
<keyword evidence="1" id="KW-0812">Transmembrane</keyword>
<sequence>MSSSRVVRRVIAGSASVALGVIVLLVWAEVLVKRGYDVDEAGAEGYSLVTDYVLLGVAIALIAAPIVIWFVNGYRRLVDGRGESEPD</sequence>
<dbReference type="Proteomes" id="UP001174208">
    <property type="component" value="Unassembled WGS sequence"/>
</dbReference>